<evidence type="ECO:0000313" key="3">
    <source>
        <dbReference type="Proteomes" id="UP000245956"/>
    </source>
</evidence>
<dbReference type="AlphaFoldDB" id="A0A2U3E761"/>
<comment type="caution">
    <text evidence="2">The sequence shown here is derived from an EMBL/GenBank/DDBJ whole genome shotgun (WGS) entry which is preliminary data.</text>
</comment>
<feature type="compositionally biased region" description="Basic residues" evidence="1">
    <location>
        <begin position="207"/>
        <end position="217"/>
    </location>
</feature>
<feature type="compositionally biased region" description="Basic and acidic residues" evidence="1">
    <location>
        <begin position="287"/>
        <end position="307"/>
    </location>
</feature>
<feature type="compositionally biased region" description="Basic and acidic residues" evidence="1">
    <location>
        <begin position="17"/>
        <end position="26"/>
    </location>
</feature>
<feature type="region of interest" description="Disordered" evidence="1">
    <location>
        <begin position="277"/>
        <end position="358"/>
    </location>
</feature>
<accession>A0A2U3E761</accession>
<evidence type="ECO:0000313" key="2">
    <source>
        <dbReference type="EMBL" id="PWI70368.1"/>
    </source>
</evidence>
<feature type="region of interest" description="Disordered" evidence="1">
    <location>
        <begin position="1"/>
        <end position="45"/>
    </location>
</feature>
<feature type="region of interest" description="Disordered" evidence="1">
    <location>
        <begin position="197"/>
        <end position="242"/>
    </location>
</feature>
<dbReference type="EMBL" id="LCWV01000009">
    <property type="protein sequence ID" value="PWI70368.1"/>
    <property type="molecule type" value="Genomic_DNA"/>
</dbReference>
<gene>
    <name evidence="2" type="ORF">PCL_12767</name>
</gene>
<reference evidence="2 3" key="1">
    <citation type="journal article" date="2016" name="Front. Microbiol.">
        <title>Genome and transcriptome sequences reveal the specific parasitism of the nematophagous Purpureocillium lilacinum 36-1.</title>
        <authorList>
            <person name="Xie J."/>
            <person name="Li S."/>
            <person name="Mo C."/>
            <person name="Xiao X."/>
            <person name="Peng D."/>
            <person name="Wang G."/>
            <person name="Xiao Y."/>
        </authorList>
    </citation>
    <scope>NUCLEOTIDE SEQUENCE [LARGE SCALE GENOMIC DNA]</scope>
    <source>
        <strain evidence="2 3">36-1</strain>
    </source>
</reference>
<protein>
    <submittedName>
        <fullName evidence="2">Uncharacterized protein</fullName>
    </submittedName>
</protein>
<proteinExistence type="predicted"/>
<name>A0A2U3E761_PURLI</name>
<organism evidence="2 3">
    <name type="scientific">Purpureocillium lilacinum</name>
    <name type="common">Paecilomyces lilacinus</name>
    <dbReference type="NCBI Taxonomy" id="33203"/>
    <lineage>
        <taxon>Eukaryota</taxon>
        <taxon>Fungi</taxon>
        <taxon>Dikarya</taxon>
        <taxon>Ascomycota</taxon>
        <taxon>Pezizomycotina</taxon>
        <taxon>Sordariomycetes</taxon>
        <taxon>Hypocreomycetidae</taxon>
        <taxon>Hypocreales</taxon>
        <taxon>Ophiocordycipitaceae</taxon>
        <taxon>Purpureocillium</taxon>
    </lineage>
</organism>
<dbReference type="Proteomes" id="UP000245956">
    <property type="component" value="Unassembled WGS sequence"/>
</dbReference>
<evidence type="ECO:0000256" key="1">
    <source>
        <dbReference type="SAM" id="MobiDB-lite"/>
    </source>
</evidence>
<sequence length="374" mass="40307">MQEEDGEPNEYQNHGHNGPEERHDDDSLPQVHNGPQKPDQGTQALCPEYPLRVISAGAVLEARQCARAATPKGSAILDISSINISINISIDINININININISNQHQHQTSASTLTSLATETTWTNSTHTDARAHIMKVASGLILALAAVALGRPICPEECNTQVQDPASNQAAVLEKRGWFGLHCARCEDDGDYYKPSPEVYNRMRNGKKNGKSRGHPSDSSSQTAGPSGSSSESAGSPGIARDAMNRWYSKTRNTQVQDPASNQAAALEKRGCFGGFKKNKKNRDKASEEAYRPSDPEDTREDRINTAPPSGHRANSAVLESADRPVESIIPPASEAGDPPSAHPKPLLRTKFTGTDVVRRPVPAPRVGLPA</sequence>
<feature type="compositionally biased region" description="Low complexity" evidence="1">
    <location>
        <begin position="220"/>
        <end position="242"/>
    </location>
</feature>